<keyword evidence="2" id="KW-1185">Reference proteome</keyword>
<sequence length="345" mass="40269">MLLSINCQDMKQKKLPEFQVEICSPTNDYLIEFVSDKIFTLEGNGASLPYGGTSGEWGYSGSGWTEQHGTPIGADITYYAGYEDTFYRLKVDFPLDKIKDYMERAYAQSGGTTEDKASLEEYKRLGRNERFSANYNSYNSFSNLVFGFAPKGMVVVWLRYGMGVRIELGRYQAEVIKEDKELEKKLFANWSMNRQEVRARDFNPEASPQEWDNYRIRYAYKPVITGENKALRLFEMNYHYYNAELEIMLRPWINNIPIKKRAIPKEISFVWETGKDQQFVGRAYFSWEKTNEAFKKAGNNAKLEFKIAPDNNSFEIFLNDQPLKADSTRVFKTESEYKDSYNNYN</sequence>
<protein>
    <recommendedName>
        <fullName evidence="3">DUF2931 domain-containing protein</fullName>
    </recommendedName>
</protein>
<comment type="caution">
    <text evidence="1">The sequence shown here is derived from an EMBL/GenBank/DDBJ whole genome shotgun (WGS) entry which is preliminary data.</text>
</comment>
<proteinExistence type="predicted"/>
<evidence type="ECO:0000313" key="2">
    <source>
        <dbReference type="Proteomes" id="UP000256512"/>
    </source>
</evidence>
<dbReference type="Pfam" id="PF11153">
    <property type="entry name" value="DUF2931"/>
    <property type="match status" value="1"/>
</dbReference>
<dbReference type="AlphaFoldDB" id="A0A3D9BCG9"/>
<gene>
    <name evidence="1" type="ORF">DRF62_17870</name>
</gene>
<dbReference type="Proteomes" id="UP000256512">
    <property type="component" value="Unassembled WGS sequence"/>
</dbReference>
<dbReference type="EMBL" id="QNVS01000082">
    <property type="protein sequence ID" value="REC51036.1"/>
    <property type="molecule type" value="Genomic_DNA"/>
</dbReference>
<organism evidence="1 2">
    <name type="scientific">Chryseobacterium piscium</name>
    <dbReference type="NCBI Taxonomy" id="333702"/>
    <lineage>
        <taxon>Bacteria</taxon>
        <taxon>Pseudomonadati</taxon>
        <taxon>Bacteroidota</taxon>
        <taxon>Flavobacteriia</taxon>
        <taxon>Flavobacteriales</taxon>
        <taxon>Weeksellaceae</taxon>
        <taxon>Chryseobacterium group</taxon>
        <taxon>Chryseobacterium</taxon>
    </lineage>
</organism>
<evidence type="ECO:0000313" key="1">
    <source>
        <dbReference type="EMBL" id="REC51036.1"/>
    </source>
</evidence>
<name>A0A3D9BCG9_9FLAO</name>
<reference evidence="1 2" key="1">
    <citation type="journal article" date="2006" name="Int. J. Syst. Evol. Microbiol.">
        <title>Chryseobacterium piscium sp. nov., isolated from fish of the South Atlantic Ocean off South Africa.</title>
        <authorList>
            <person name="de Beer H."/>
            <person name="Hugo C.J."/>
            <person name="Jooste P.J."/>
            <person name="Vancanneyt M."/>
            <person name="Coenye T."/>
            <person name="Vandamme P."/>
        </authorList>
    </citation>
    <scope>NUCLEOTIDE SEQUENCE [LARGE SCALE GENOMIC DNA]</scope>
    <source>
        <strain evidence="1 2">CCUG 51923</strain>
    </source>
</reference>
<evidence type="ECO:0008006" key="3">
    <source>
        <dbReference type="Google" id="ProtNLM"/>
    </source>
</evidence>
<accession>A0A3D9BCG9</accession>
<dbReference type="InterPro" id="IPR021326">
    <property type="entry name" value="DUF2931"/>
</dbReference>
<dbReference type="RefSeq" id="WP_115951523.1">
    <property type="nucleotide sequence ID" value="NZ_QNVS01000082.1"/>
</dbReference>